<feature type="compositionally biased region" description="Polar residues" evidence="1">
    <location>
        <begin position="89"/>
        <end position="100"/>
    </location>
</feature>
<dbReference type="AlphaFoldDB" id="A0A699T149"/>
<dbReference type="EMBL" id="BKCJ011202783">
    <property type="protein sequence ID" value="GFD03123.1"/>
    <property type="molecule type" value="Genomic_DNA"/>
</dbReference>
<feature type="region of interest" description="Disordered" evidence="1">
    <location>
        <begin position="1"/>
        <end position="69"/>
    </location>
</feature>
<feature type="non-terminal residue" evidence="2">
    <location>
        <position position="212"/>
    </location>
</feature>
<feature type="compositionally biased region" description="Acidic residues" evidence="1">
    <location>
        <begin position="133"/>
        <end position="202"/>
    </location>
</feature>
<gene>
    <name evidence="2" type="ORF">Tci_875092</name>
</gene>
<sequence length="212" mass="23378">NSESYKEYYSIASGAEPPKTKASVRKKQSSSDTTMPPPTATGKRLKTSAKVGKPAKEKQPTKSSKAKGLTVLSEVALTEAEQIKLATKRSLTQTHISHASGSGADERTGIISGVPDVPTYESKDEEISRKSSEDDDNNDDEETISEHDDDVYDQSDDDDQDDQNDDNDQDDQDNDDDQDDDDDVDNQDDDEDEQTDLDNDGDDFVHPKFSTH</sequence>
<feature type="non-terminal residue" evidence="2">
    <location>
        <position position="1"/>
    </location>
</feature>
<protein>
    <submittedName>
        <fullName evidence="2">Uncharacterized protein</fullName>
    </submittedName>
</protein>
<comment type="caution">
    <text evidence="2">The sequence shown here is derived from an EMBL/GenBank/DDBJ whole genome shotgun (WGS) entry which is preliminary data.</text>
</comment>
<name>A0A699T149_TANCI</name>
<organism evidence="2">
    <name type="scientific">Tanacetum cinerariifolium</name>
    <name type="common">Dalmatian daisy</name>
    <name type="synonym">Chrysanthemum cinerariifolium</name>
    <dbReference type="NCBI Taxonomy" id="118510"/>
    <lineage>
        <taxon>Eukaryota</taxon>
        <taxon>Viridiplantae</taxon>
        <taxon>Streptophyta</taxon>
        <taxon>Embryophyta</taxon>
        <taxon>Tracheophyta</taxon>
        <taxon>Spermatophyta</taxon>
        <taxon>Magnoliopsida</taxon>
        <taxon>eudicotyledons</taxon>
        <taxon>Gunneridae</taxon>
        <taxon>Pentapetalae</taxon>
        <taxon>asterids</taxon>
        <taxon>campanulids</taxon>
        <taxon>Asterales</taxon>
        <taxon>Asteraceae</taxon>
        <taxon>Asteroideae</taxon>
        <taxon>Anthemideae</taxon>
        <taxon>Anthemidinae</taxon>
        <taxon>Tanacetum</taxon>
    </lineage>
</organism>
<reference evidence="2" key="1">
    <citation type="journal article" date="2019" name="Sci. Rep.">
        <title>Draft genome of Tanacetum cinerariifolium, the natural source of mosquito coil.</title>
        <authorList>
            <person name="Yamashiro T."/>
            <person name="Shiraishi A."/>
            <person name="Satake H."/>
            <person name="Nakayama K."/>
        </authorList>
    </citation>
    <scope>NUCLEOTIDE SEQUENCE</scope>
</reference>
<evidence type="ECO:0000313" key="2">
    <source>
        <dbReference type="EMBL" id="GFD03123.1"/>
    </source>
</evidence>
<accession>A0A699T149</accession>
<proteinExistence type="predicted"/>
<evidence type="ECO:0000256" key="1">
    <source>
        <dbReference type="SAM" id="MobiDB-lite"/>
    </source>
</evidence>
<feature type="compositionally biased region" description="Basic and acidic residues" evidence="1">
    <location>
        <begin position="121"/>
        <end position="132"/>
    </location>
</feature>
<feature type="region of interest" description="Disordered" evidence="1">
    <location>
        <begin position="86"/>
        <end position="212"/>
    </location>
</feature>